<sequence length="318" mass="35376">MHQSTTSEARRIAEHLLVETGAALQAGDLAAFARCFRLPQTVASFAGQRRLETLEDVGEVFDKVRSSFINDGVARVVRYVEEADFDGDDRIVSNHVTTIHLRDGSMREPYPTLSVLHRTAEGWKVGDSQYALTEDTEHALAFATEHRSRGEAGDIAIFQAVLDEITAAFLTNDVDRLHKSVRLPVLFHTQRGAQVMKTEDELRRDLALYQAEFELHRVTDIVRRTIAVHPLGQSRLVGQYNTHILSGTTQVVPSFESTMHLELGDDGAWRASSVLNAMGHLNWSDQAPGRDAAAQPFIFVTERRPQAGHTTTTGDNHV</sequence>
<proteinExistence type="predicted"/>
<comment type="caution">
    <text evidence="1">The sequence shown here is derived from an EMBL/GenBank/DDBJ whole genome shotgun (WGS) entry which is preliminary data.</text>
</comment>
<evidence type="ECO:0008006" key="3">
    <source>
        <dbReference type="Google" id="ProtNLM"/>
    </source>
</evidence>
<dbReference type="Proteomes" id="UP001166293">
    <property type="component" value="Unassembled WGS sequence"/>
</dbReference>
<dbReference type="RefSeq" id="WP_217776323.1">
    <property type="nucleotide sequence ID" value="NZ_JAHRWL010000001.1"/>
</dbReference>
<gene>
    <name evidence="1" type="ORF">KUH32_01625</name>
</gene>
<protein>
    <recommendedName>
        <fullName evidence="3">SnoaL-like domain-containing protein</fullName>
    </recommendedName>
</protein>
<evidence type="ECO:0000313" key="2">
    <source>
        <dbReference type="Proteomes" id="UP001166293"/>
    </source>
</evidence>
<reference evidence="1" key="1">
    <citation type="submission" date="2021-06" db="EMBL/GenBank/DDBJ databases">
        <title>Thalassococcus sp. CAU 1522 isolated from sea sand, Republic of Korea.</title>
        <authorList>
            <person name="Kim W."/>
        </authorList>
    </citation>
    <scope>NUCLEOTIDE SEQUENCE</scope>
    <source>
        <strain evidence="1">CAU 1522</strain>
    </source>
</reference>
<name>A0ABS6N365_9RHOB</name>
<evidence type="ECO:0000313" key="1">
    <source>
        <dbReference type="EMBL" id="MBV2358462.1"/>
    </source>
</evidence>
<organism evidence="1 2">
    <name type="scientific">Thalassococcus arenae</name>
    <dbReference type="NCBI Taxonomy" id="2851652"/>
    <lineage>
        <taxon>Bacteria</taxon>
        <taxon>Pseudomonadati</taxon>
        <taxon>Pseudomonadota</taxon>
        <taxon>Alphaproteobacteria</taxon>
        <taxon>Rhodobacterales</taxon>
        <taxon>Roseobacteraceae</taxon>
        <taxon>Thalassococcus</taxon>
    </lineage>
</organism>
<accession>A0ABS6N365</accession>
<dbReference type="EMBL" id="JAHRWL010000001">
    <property type="protein sequence ID" value="MBV2358462.1"/>
    <property type="molecule type" value="Genomic_DNA"/>
</dbReference>
<keyword evidence="2" id="KW-1185">Reference proteome</keyword>